<sequence>MAYHHDGDEGDVDIVQEAQGGGFLIAAEMELYLLRACTKLHLGSPRFERREFYSEFGLRMYYFTAKLKCEEKGLVLEVQGCYCHDEGRAREDASYNLLDRLLVETGHSIMDFNHRRLCAAKQQIEEKQNMQESSIGQRFKAERDRDAYKKQLEIYQNYLRM</sequence>
<proteinExistence type="predicted"/>
<reference evidence="1 2" key="1">
    <citation type="journal article" date="2023" name="Plants (Basel)">
        <title>Bridging the Gap: Combining Genomics and Transcriptomics Approaches to Understand Stylosanthes scabra, an Orphan Legume from the Brazilian Caatinga.</title>
        <authorList>
            <person name="Ferreira-Neto J.R.C."/>
            <person name="da Silva M.D."/>
            <person name="Binneck E."/>
            <person name="de Melo N.F."/>
            <person name="da Silva R.H."/>
            <person name="de Melo A.L.T.M."/>
            <person name="Pandolfi V."/>
            <person name="Bustamante F.O."/>
            <person name="Brasileiro-Vidal A.C."/>
            <person name="Benko-Iseppon A.M."/>
        </authorList>
    </citation>
    <scope>NUCLEOTIDE SEQUENCE [LARGE SCALE GENOMIC DNA]</scope>
    <source>
        <tissue evidence="1">Leaves</tissue>
    </source>
</reference>
<gene>
    <name evidence="1" type="ORF">PIB30_044243</name>
</gene>
<evidence type="ECO:0000313" key="2">
    <source>
        <dbReference type="Proteomes" id="UP001341840"/>
    </source>
</evidence>
<protein>
    <submittedName>
        <fullName evidence="1">Uncharacterized protein</fullName>
    </submittedName>
</protein>
<dbReference type="Proteomes" id="UP001341840">
    <property type="component" value="Unassembled WGS sequence"/>
</dbReference>
<comment type="caution">
    <text evidence="1">The sequence shown here is derived from an EMBL/GenBank/DDBJ whole genome shotgun (WGS) entry which is preliminary data.</text>
</comment>
<name>A0ABU6XE89_9FABA</name>
<dbReference type="EMBL" id="JASCZI010211711">
    <property type="protein sequence ID" value="MED6196116.1"/>
    <property type="molecule type" value="Genomic_DNA"/>
</dbReference>
<keyword evidence="2" id="KW-1185">Reference proteome</keyword>
<evidence type="ECO:0000313" key="1">
    <source>
        <dbReference type="EMBL" id="MED6196116.1"/>
    </source>
</evidence>
<accession>A0ABU6XE89</accession>
<organism evidence="1 2">
    <name type="scientific">Stylosanthes scabra</name>
    <dbReference type="NCBI Taxonomy" id="79078"/>
    <lineage>
        <taxon>Eukaryota</taxon>
        <taxon>Viridiplantae</taxon>
        <taxon>Streptophyta</taxon>
        <taxon>Embryophyta</taxon>
        <taxon>Tracheophyta</taxon>
        <taxon>Spermatophyta</taxon>
        <taxon>Magnoliopsida</taxon>
        <taxon>eudicotyledons</taxon>
        <taxon>Gunneridae</taxon>
        <taxon>Pentapetalae</taxon>
        <taxon>rosids</taxon>
        <taxon>fabids</taxon>
        <taxon>Fabales</taxon>
        <taxon>Fabaceae</taxon>
        <taxon>Papilionoideae</taxon>
        <taxon>50 kb inversion clade</taxon>
        <taxon>dalbergioids sensu lato</taxon>
        <taxon>Dalbergieae</taxon>
        <taxon>Pterocarpus clade</taxon>
        <taxon>Stylosanthes</taxon>
    </lineage>
</organism>